<protein>
    <recommendedName>
        <fullName evidence="4">Lactococcin 972 family bacteriocin</fullName>
    </recommendedName>
</protein>
<accession>A0A3E0INT8</accession>
<dbReference type="OrthoDB" id="2969334at2"/>
<sequence length="96" mass="10507">MKTHIKKVISFLLVVGTVTLGSTPAFAATFGNSKSGTSSVESFQIKYNGASWNNKGSGYKSTSFKYSRNGRTLLTKTAHNGKVTGSVWDDLRWRKI</sequence>
<dbReference type="RefSeq" id="WP_116094577.1">
    <property type="nucleotide sequence ID" value="NZ_QKXN01000045.1"/>
</dbReference>
<feature type="chain" id="PRO_5017711396" description="Lactococcin 972 family bacteriocin" evidence="1">
    <location>
        <begin position="28"/>
        <end position="96"/>
    </location>
</feature>
<name>A0A3E0INT8_9STAP</name>
<dbReference type="AlphaFoldDB" id="A0A3E0INT8"/>
<reference evidence="2 3" key="1">
    <citation type="journal article" date="2018" name="Vet. Microbiol.">
        <title>Characterisation of Staphylococcus felis isolated from cats using whole genome sequencing.</title>
        <authorList>
            <person name="Worthing K."/>
            <person name="Pang S."/>
            <person name="Trott D.J."/>
            <person name="Abraham S."/>
            <person name="Coombs G.W."/>
            <person name="Jordan D."/>
            <person name="McIntyre L."/>
            <person name="Davies M.R."/>
            <person name="Norris J."/>
        </authorList>
    </citation>
    <scope>NUCLEOTIDE SEQUENCE [LARGE SCALE GENOMIC DNA]</scope>
    <source>
        <strain evidence="2 3">F9</strain>
    </source>
</reference>
<dbReference type="Proteomes" id="UP000256562">
    <property type="component" value="Unassembled WGS sequence"/>
</dbReference>
<comment type="caution">
    <text evidence="2">The sequence shown here is derived from an EMBL/GenBank/DDBJ whole genome shotgun (WGS) entry which is preliminary data.</text>
</comment>
<keyword evidence="1" id="KW-0732">Signal</keyword>
<feature type="signal peptide" evidence="1">
    <location>
        <begin position="1"/>
        <end position="27"/>
    </location>
</feature>
<gene>
    <name evidence="2" type="ORF">DOS83_08010</name>
</gene>
<proteinExistence type="predicted"/>
<evidence type="ECO:0000313" key="2">
    <source>
        <dbReference type="EMBL" id="REH94113.1"/>
    </source>
</evidence>
<organism evidence="2 3">
    <name type="scientific">Staphylococcus felis</name>
    <dbReference type="NCBI Taxonomy" id="46127"/>
    <lineage>
        <taxon>Bacteria</taxon>
        <taxon>Bacillati</taxon>
        <taxon>Bacillota</taxon>
        <taxon>Bacilli</taxon>
        <taxon>Bacillales</taxon>
        <taxon>Staphylococcaceae</taxon>
        <taxon>Staphylococcus</taxon>
    </lineage>
</organism>
<evidence type="ECO:0008006" key="4">
    <source>
        <dbReference type="Google" id="ProtNLM"/>
    </source>
</evidence>
<evidence type="ECO:0000256" key="1">
    <source>
        <dbReference type="SAM" id="SignalP"/>
    </source>
</evidence>
<evidence type="ECO:0000313" key="3">
    <source>
        <dbReference type="Proteomes" id="UP000256562"/>
    </source>
</evidence>
<dbReference type="EMBL" id="QKXQ01000366">
    <property type="protein sequence ID" value="REH94113.1"/>
    <property type="molecule type" value="Genomic_DNA"/>
</dbReference>